<gene>
    <name evidence="2" type="ORF">BJ554DRAFT_4404</name>
</gene>
<comment type="caution">
    <text evidence="2">The sequence shown here is derived from an EMBL/GenBank/DDBJ whole genome shotgun (WGS) entry which is preliminary data.</text>
</comment>
<sequence length="396" mass="43702">YATPSLSLSTNNRSLARSIHTLHTTGYEPNGTLTQPAAAAQLAAAAVAAAAARPPQPSPCSAAQPPPSPPLRTAVRPPPRNRRAAARHHHRRAQRRQRRAAAPQHHRCAPGSHRRAQHGTTIVASAAIRRAATRTFSALHAKRSKRLHERPSRQHRPATAPLTVTRGTWLGRQETRPLFPEKTGGQRRADTDTFDPNALDVLERLERVGIQGCYNKKPIVTSASDPPASKSITPRQDGGSSKKDDTRSGHLQQTAGSASASDYPSRSKAKLQSEQTGKRQKGKGVTGDANPPDDNAVIRCRLSLSANLDPDLHGDTEGAEQDTQQDNDNHHRRRPHQRRRAHTSRRDSPSNSNDSDETDSEEDRRRHCRRRRREQRRRRSPSSSSDSSSLADPRYH</sequence>
<proteinExistence type="predicted"/>
<feature type="compositionally biased region" description="Basic residues" evidence="1">
    <location>
        <begin position="330"/>
        <end position="343"/>
    </location>
</feature>
<feature type="compositionally biased region" description="Pro residues" evidence="1">
    <location>
        <begin position="54"/>
        <end position="70"/>
    </location>
</feature>
<organism evidence="2 3">
    <name type="scientific">Olpidium bornovanus</name>
    <dbReference type="NCBI Taxonomy" id="278681"/>
    <lineage>
        <taxon>Eukaryota</taxon>
        <taxon>Fungi</taxon>
        <taxon>Fungi incertae sedis</taxon>
        <taxon>Olpidiomycota</taxon>
        <taxon>Olpidiomycotina</taxon>
        <taxon>Olpidiomycetes</taxon>
        <taxon>Olpidiales</taxon>
        <taxon>Olpidiaceae</taxon>
        <taxon>Olpidium</taxon>
    </lineage>
</organism>
<evidence type="ECO:0000256" key="1">
    <source>
        <dbReference type="SAM" id="MobiDB-lite"/>
    </source>
</evidence>
<feature type="compositionally biased region" description="Basic residues" evidence="1">
    <location>
        <begin position="366"/>
        <end position="380"/>
    </location>
</feature>
<feature type="compositionally biased region" description="Polar residues" evidence="1">
    <location>
        <begin position="249"/>
        <end position="275"/>
    </location>
</feature>
<feature type="region of interest" description="Disordered" evidence="1">
    <location>
        <begin position="53"/>
        <end position="118"/>
    </location>
</feature>
<keyword evidence="3" id="KW-1185">Reference proteome</keyword>
<feature type="region of interest" description="Disordered" evidence="1">
    <location>
        <begin position="140"/>
        <end position="195"/>
    </location>
</feature>
<evidence type="ECO:0000313" key="3">
    <source>
        <dbReference type="Proteomes" id="UP000673691"/>
    </source>
</evidence>
<evidence type="ECO:0000313" key="2">
    <source>
        <dbReference type="EMBL" id="KAG5462617.1"/>
    </source>
</evidence>
<feature type="non-terminal residue" evidence="2">
    <location>
        <position position="1"/>
    </location>
</feature>
<dbReference type="AlphaFoldDB" id="A0A8H8A0I4"/>
<dbReference type="EMBL" id="JAEFCI010001888">
    <property type="protein sequence ID" value="KAG5462617.1"/>
    <property type="molecule type" value="Genomic_DNA"/>
</dbReference>
<protein>
    <submittedName>
        <fullName evidence="2">Uncharacterized protein</fullName>
    </submittedName>
</protein>
<feature type="region of interest" description="Disordered" evidence="1">
    <location>
        <begin position="217"/>
        <end position="396"/>
    </location>
</feature>
<accession>A0A8H8A0I4</accession>
<name>A0A8H8A0I4_9FUNG</name>
<feature type="non-terminal residue" evidence="2">
    <location>
        <position position="396"/>
    </location>
</feature>
<feature type="compositionally biased region" description="Basic residues" evidence="1">
    <location>
        <begin position="79"/>
        <end position="117"/>
    </location>
</feature>
<reference evidence="2 3" key="1">
    <citation type="journal article" name="Sci. Rep.">
        <title>Genome-scale phylogenetic analyses confirm Olpidium as the closest living zoosporic fungus to the non-flagellated, terrestrial fungi.</title>
        <authorList>
            <person name="Chang Y."/>
            <person name="Rochon D."/>
            <person name="Sekimoto S."/>
            <person name="Wang Y."/>
            <person name="Chovatia M."/>
            <person name="Sandor L."/>
            <person name="Salamov A."/>
            <person name="Grigoriev I.V."/>
            <person name="Stajich J.E."/>
            <person name="Spatafora J.W."/>
        </authorList>
    </citation>
    <scope>NUCLEOTIDE SEQUENCE [LARGE SCALE GENOMIC DNA]</scope>
    <source>
        <strain evidence="2">S191</strain>
    </source>
</reference>
<feature type="compositionally biased region" description="Basic residues" evidence="1">
    <location>
        <begin position="140"/>
        <end position="156"/>
    </location>
</feature>
<dbReference type="Proteomes" id="UP000673691">
    <property type="component" value="Unassembled WGS sequence"/>
</dbReference>